<evidence type="ECO:0000313" key="2">
    <source>
        <dbReference type="EMBL" id="KIO22334.1"/>
    </source>
</evidence>
<dbReference type="GO" id="GO:0008289">
    <property type="term" value="F:lipid binding"/>
    <property type="evidence" value="ECO:0007669"/>
    <property type="project" value="TreeGrafter"/>
</dbReference>
<dbReference type="GO" id="GO:0036286">
    <property type="term" value="C:eisosome filament"/>
    <property type="evidence" value="ECO:0007669"/>
    <property type="project" value="TreeGrafter"/>
</dbReference>
<dbReference type="PANTHER" id="PTHR31962:SF6">
    <property type="entry name" value="EISOSOME COMPONENT PIL1-DOMAIN-CONTAINING PROTEIN"/>
    <property type="match status" value="1"/>
</dbReference>
<keyword evidence="3" id="KW-1185">Reference proteome</keyword>
<dbReference type="HOGENOM" id="CLU_465541_0_0_1"/>
<feature type="compositionally biased region" description="Polar residues" evidence="1">
    <location>
        <begin position="449"/>
        <end position="459"/>
    </location>
</feature>
<dbReference type="Proteomes" id="UP000054248">
    <property type="component" value="Unassembled WGS sequence"/>
</dbReference>
<feature type="region of interest" description="Disordered" evidence="1">
    <location>
        <begin position="434"/>
        <end position="461"/>
    </location>
</feature>
<dbReference type="Gene3D" id="1.20.1270.60">
    <property type="entry name" value="Arfaptin homology (AH) domain/BAR domain"/>
    <property type="match status" value="1"/>
</dbReference>
<dbReference type="Pfam" id="PF13805">
    <property type="entry name" value="Pil1"/>
    <property type="match status" value="1"/>
</dbReference>
<dbReference type="GO" id="GO:0005886">
    <property type="term" value="C:plasma membrane"/>
    <property type="evidence" value="ECO:0007669"/>
    <property type="project" value="TreeGrafter"/>
</dbReference>
<accession>A0A0C3QCM2</accession>
<dbReference type="STRING" id="1051891.A0A0C3QCM2"/>
<dbReference type="InterPro" id="IPR028245">
    <property type="entry name" value="PIL1/LSP1"/>
</dbReference>
<sequence>MLSTEMAGFRSTFSKQMAHTTTLPALGNKDLKLLQDLITAEKFIASSFQRLADDWIKAANSLKAWGAGEGDDLSDVLDKSRELFALVSSAFSQLALHETAIRVHMKAVRTREENLNELKRRRKQVGAKAEAAEKKLSKMNPQHKQLRMQQEQLNQLREETRQLDSFLLTEEAQLGDYKRQTTRDWMTLKFGGLSELAEKVMIAGNMGKQLIESIPLDRTEPGLARVQYVAQTQTSKLLASAGQRIGQVTFKSTSSDLAYHDEPALEANDQEGQAQHFAEPHTADNPVESAQPPDGPSDQPQSRSRSRTVSSVTGKDLDRSPSPQTHNRSLTLPDNFGRPTPVDEPPSPTIRSTNLAVPSHQSFRPPSMHRSQSSLRPASRLSETGSDSASALEATDQTVNSTTLKNQASENAPSGESDVRGSRVLGFDEEPYITNAFLSPPSGTTPSTFTHQQQPSHGSLSAERLHTQILEEGEDTEAADTVAAFESVKETDATPFRPLSFLAQPSVKGVSSSARLDGCPSSSSLPMGQETFSADDPQKKDEEGLLEESGSPKPHRFEPSPTLSLSFSGEDSKFEFPWMTSSFADM</sequence>
<gene>
    <name evidence="2" type="ORF">M407DRAFT_28129</name>
</gene>
<dbReference type="PANTHER" id="PTHR31962">
    <property type="entry name" value="SPHINGOLIPID LONG CHAIN BASE-RESPONSIVE PROTEIN PIL1"/>
    <property type="match status" value="1"/>
</dbReference>
<reference evidence="3" key="2">
    <citation type="submission" date="2015-01" db="EMBL/GenBank/DDBJ databases">
        <title>Evolutionary Origins and Diversification of the Mycorrhizal Mutualists.</title>
        <authorList>
            <consortium name="DOE Joint Genome Institute"/>
            <consortium name="Mycorrhizal Genomics Consortium"/>
            <person name="Kohler A."/>
            <person name="Kuo A."/>
            <person name="Nagy L.G."/>
            <person name="Floudas D."/>
            <person name="Copeland A."/>
            <person name="Barry K.W."/>
            <person name="Cichocki N."/>
            <person name="Veneault-Fourrey C."/>
            <person name="LaButti K."/>
            <person name="Lindquist E.A."/>
            <person name="Lipzen A."/>
            <person name="Lundell T."/>
            <person name="Morin E."/>
            <person name="Murat C."/>
            <person name="Riley R."/>
            <person name="Ohm R."/>
            <person name="Sun H."/>
            <person name="Tunlid A."/>
            <person name="Henrissat B."/>
            <person name="Grigoriev I.V."/>
            <person name="Hibbett D.S."/>
            <person name="Martin F."/>
        </authorList>
    </citation>
    <scope>NUCLEOTIDE SEQUENCE [LARGE SCALE GENOMIC DNA]</scope>
    <source>
        <strain evidence="3">MUT 4182</strain>
    </source>
</reference>
<feature type="compositionally biased region" description="Polar residues" evidence="1">
    <location>
        <begin position="321"/>
        <end position="332"/>
    </location>
</feature>
<feature type="region of interest" description="Disordered" evidence="1">
    <location>
        <begin position="121"/>
        <end position="144"/>
    </location>
</feature>
<feature type="region of interest" description="Disordered" evidence="1">
    <location>
        <begin position="501"/>
        <end position="569"/>
    </location>
</feature>
<protein>
    <recommendedName>
        <fullName evidence="4">Eisosome component PIL1-domain-containing protein</fullName>
    </recommendedName>
</protein>
<dbReference type="GO" id="GO:0070941">
    <property type="term" value="P:eisosome assembly"/>
    <property type="evidence" value="ECO:0007669"/>
    <property type="project" value="TreeGrafter"/>
</dbReference>
<feature type="compositionally biased region" description="Low complexity" evidence="1">
    <location>
        <begin position="439"/>
        <end position="448"/>
    </location>
</feature>
<feature type="compositionally biased region" description="Polar residues" evidence="1">
    <location>
        <begin position="349"/>
        <end position="414"/>
    </location>
</feature>
<evidence type="ECO:0008006" key="4">
    <source>
        <dbReference type="Google" id="ProtNLM"/>
    </source>
</evidence>
<evidence type="ECO:0000256" key="1">
    <source>
        <dbReference type="SAM" id="MobiDB-lite"/>
    </source>
</evidence>
<dbReference type="GO" id="GO:0006897">
    <property type="term" value="P:endocytosis"/>
    <property type="evidence" value="ECO:0007669"/>
    <property type="project" value="TreeGrafter"/>
</dbReference>
<organism evidence="2 3">
    <name type="scientific">Tulasnella calospora MUT 4182</name>
    <dbReference type="NCBI Taxonomy" id="1051891"/>
    <lineage>
        <taxon>Eukaryota</taxon>
        <taxon>Fungi</taxon>
        <taxon>Dikarya</taxon>
        <taxon>Basidiomycota</taxon>
        <taxon>Agaricomycotina</taxon>
        <taxon>Agaricomycetes</taxon>
        <taxon>Cantharellales</taxon>
        <taxon>Tulasnellaceae</taxon>
        <taxon>Tulasnella</taxon>
    </lineage>
</organism>
<dbReference type="EMBL" id="KN823112">
    <property type="protein sequence ID" value="KIO22334.1"/>
    <property type="molecule type" value="Genomic_DNA"/>
</dbReference>
<proteinExistence type="predicted"/>
<evidence type="ECO:0000313" key="3">
    <source>
        <dbReference type="Proteomes" id="UP000054248"/>
    </source>
</evidence>
<feature type="compositionally biased region" description="Polar residues" evidence="1">
    <location>
        <begin position="509"/>
        <end position="532"/>
    </location>
</feature>
<dbReference type="OrthoDB" id="5599269at2759"/>
<feature type="region of interest" description="Disordered" evidence="1">
    <location>
        <begin position="283"/>
        <end position="422"/>
    </location>
</feature>
<feature type="compositionally biased region" description="Low complexity" evidence="1">
    <location>
        <begin position="289"/>
        <end position="313"/>
    </location>
</feature>
<dbReference type="AlphaFoldDB" id="A0A0C3QCM2"/>
<name>A0A0C3QCM2_9AGAM</name>
<dbReference type="InterPro" id="IPR027267">
    <property type="entry name" value="AH/BAR_dom_sf"/>
</dbReference>
<reference evidence="2 3" key="1">
    <citation type="submission" date="2014-04" db="EMBL/GenBank/DDBJ databases">
        <authorList>
            <consortium name="DOE Joint Genome Institute"/>
            <person name="Kuo A."/>
            <person name="Girlanda M."/>
            <person name="Perotto S."/>
            <person name="Kohler A."/>
            <person name="Nagy L.G."/>
            <person name="Floudas D."/>
            <person name="Copeland A."/>
            <person name="Barry K.W."/>
            <person name="Cichocki N."/>
            <person name="Veneault-Fourrey C."/>
            <person name="LaButti K."/>
            <person name="Lindquist E.A."/>
            <person name="Lipzen A."/>
            <person name="Lundell T."/>
            <person name="Morin E."/>
            <person name="Murat C."/>
            <person name="Sun H."/>
            <person name="Tunlid A."/>
            <person name="Henrissat B."/>
            <person name="Grigoriev I.V."/>
            <person name="Hibbett D.S."/>
            <person name="Martin F."/>
            <person name="Nordberg H.P."/>
            <person name="Cantor M.N."/>
            <person name="Hua S.X."/>
        </authorList>
    </citation>
    <scope>NUCLEOTIDE SEQUENCE [LARGE SCALE GENOMIC DNA]</scope>
    <source>
        <strain evidence="2 3">MUT 4182</strain>
    </source>
</reference>